<name>A0A7L2NSE6_PYCJO</name>
<keyword evidence="3 6" id="KW-0863">Zinc-finger</keyword>
<feature type="coiled-coil region" evidence="7">
    <location>
        <begin position="154"/>
        <end position="199"/>
    </location>
</feature>
<feature type="region of interest" description="Disordered" evidence="8">
    <location>
        <begin position="98"/>
        <end position="121"/>
    </location>
</feature>
<comment type="similarity">
    <text evidence="1">Belongs to the ZC2HC1 family.</text>
</comment>
<feature type="region of interest" description="Disordered" evidence="8">
    <location>
        <begin position="358"/>
        <end position="400"/>
    </location>
</feature>
<keyword evidence="4" id="KW-0862">Zinc</keyword>
<evidence type="ECO:0000313" key="10">
    <source>
        <dbReference type="EMBL" id="NXR75027.1"/>
    </source>
</evidence>
<feature type="domain" description="C2HC/C3H-type" evidence="9">
    <location>
        <begin position="330"/>
        <end position="359"/>
    </location>
</feature>
<dbReference type="GO" id="GO:0008270">
    <property type="term" value="F:zinc ion binding"/>
    <property type="evidence" value="ECO:0007669"/>
    <property type="project" value="UniProtKB-KW"/>
</dbReference>
<organism evidence="10 11">
    <name type="scientific">Pycnonotus jocosus</name>
    <name type="common">Red-whiskered bulbul</name>
    <name type="synonym">Lanius jocosus</name>
    <dbReference type="NCBI Taxonomy" id="182897"/>
    <lineage>
        <taxon>Eukaryota</taxon>
        <taxon>Metazoa</taxon>
        <taxon>Chordata</taxon>
        <taxon>Craniata</taxon>
        <taxon>Vertebrata</taxon>
        <taxon>Euteleostomi</taxon>
        <taxon>Archelosauria</taxon>
        <taxon>Archosauria</taxon>
        <taxon>Dinosauria</taxon>
        <taxon>Saurischia</taxon>
        <taxon>Theropoda</taxon>
        <taxon>Coelurosauria</taxon>
        <taxon>Aves</taxon>
        <taxon>Neognathae</taxon>
        <taxon>Neoaves</taxon>
        <taxon>Telluraves</taxon>
        <taxon>Australaves</taxon>
        <taxon>Passeriformes</taxon>
        <taxon>Sylvioidea</taxon>
        <taxon>Pycnonotidae</taxon>
        <taxon>Pycnonotus</taxon>
    </lineage>
</organism>
<feature type="compositionally biased region" description="Pro residues" evidence="8">
    <location>
        <begin position="468"/>
        <end position="477"/>
    </location>
</feature>
<proteinExistence type="inferred from homology"/>
<accession>A0A7L2NSE6</accession>
<feature type="region of interest" description="Disordered" evidence="8">
    <location>
        <begin position="412"/>
        <end position="433"/>
    </location>
</feature>
<gene>
    <name evidence="10" type="primary">Zc2hc1c</name>
    <name evidence="10" type="ORF">PYCJOC_R11833</name>
</gene>
<comment type="caution">
    <text evidence="10">The sequence shown here is derived from an EMBL/GenBank/DDBJ whole genome shotgun (WGS) entry which is preliminary data.</text>
</comment>
<dbReference type="InterPro" id="IPR049899">
    <property type="entry name" value="Znf_C2HC_C3H"/>
</dbReference>
<evidence type="ECO:0000256" key="5">
    <source>
        <dbReference type="ARBA" id="ARBA00023054"/>
    </source>
</evidence>
<keyword evidence="5 7" id="KW-0175">Coiled coil</keyword>
<evidence type="ECO:0000313" key="11">
    <source>
        <dbReference type="Proteomes" id="UP000535705"/>
    </source>
</evidence>
<feature type="non-terminal residue" evidence="10">
    <location>
        <position position="1"/>
    </location>
</feature>
<dbReference type="AlphaFoldDB" id="A0A7L2NSE6"/>
<sequence length="477" mass="54517">LKHQNNFQHGLILDKEECLKDLYAQKNQRYSYSITAESTQDRPRHGGFWSGELESRYLISQACTLSAKSLGRHKEGVDRAHPLQPISHQKRARAPLLNTGSSPYLQEAPNSRSSSISKGMVPAGTPQLAAVLCPWTGEPAQSAPHLYRRQLAYILKLEADRRNIEEAIQKKKALLGEKLKRTEETLRRIQREKELMKVEERRESEVERTHEQKATKHSEEKIFRAVDRPSVGIFSGAQSAEDTIPKPGTTLHPQELAVGKLKEWLVAAKHNKTDNSKIQDNIPMEHVASHSKLAPEHNLSLCALSDRDSDDHPTAEMLYTQAASAVEQEGFGQCSFCQRKFLCTRLEKHMSICGKNQDSKRKVFDSRKARARGTELEQYQQWKNSRSPQSKTPPRKNNWKQKHEALIRVMSQARQAQQTLAKERKVSDLPPLPPIENPDYVACTYCRRKFAPRVAERHIPKCKNIKNRPPPPPQRRR</sequence>
<feature type="compositionally biased region" description="Polar residues" evidence="8">
    <location>
        <begin position="377"/>
        <end position="392"/>
    </location>
</feature>
<keyword evidence="2" id="KW-0479">Metal-binding</keyword>
<feature type="region of interest" description="Disordered" evidence="8">
    <location>
        <begin position="456"/>
        <end position="477"/>
    </location>
</feature>
<feature type="compositionally biased region" description="Basic and acidic residues" evidence="8">
    <location>
        <begin position="358"/>
        <end position="375"/>
    </location>
</feature>
<evidence type="ECO:0000259" key="9">
    <source>
        <dbReference type="PROSITE" id="PS52027"/>
    </source>
</evidence>
<feature type="compositionally biased region" description="Polar residues" evidence="8">
    <location>
        <begin position="98"/>
        <end position="117"/>
    </location>
</feature>
<protein>
    <submittedName>
        <fullName evidence="10">ZC21C protein</fullName>
    </submittedName>
</protein>
<dbReference type="Proteomes" id="UP000535705">
    <property type="component" value="Unassembled WGS sequence"/>
</dbReference>
<dbReference type="PROSITE" id="PS52027">
    <property type="entry name" value="ZF_C2HC_C3H"/>
    <property type="match status" value="2"/>
</dbReference>
<evidence type="ECO:0000256" key="1">
    <source>
        <dbReference type="ARBA" id="ARBA00010843"/>
    </source>
</evidence>
<dbReference type="InterPro" id="IPR026104">
    <property type="entry name" value="ZNF_C2HC_dom_1C"/>
</dbReference>
<keyword evidence="11" id="KW-1185">Reference proteome</keyword>
<feature type="non-terminal residue" evidence="10">
    <location>
        <position position="477"/>
    </location>
</feature>
<evidence type="ECO:0000256" key="3">
    <source>
        <dbReference type="ARBA" id="ARBA00022771"/>
    </source>
</evidence>
<evidence type="ECO:0000256" key="8">
    <source>
        <dbReference type="SAM" id="MobiDB-lite"/>
    </source>
</evidence>
<feature type="domain" description="C2HC/C3H-type" evidence="9">
    <location>
        <begin position="439"/>
        <end position="468"/>
    </location>
</feature>
<reference evidence="10 11" key="1">
    <citation type="submission" date="2019-09" db="EMBL/GenBank/DDBJ databases">
        <title>Bird 10,000 Genomes (B10K) Project - Family phase.</title>
        <authorList>
            <person name="Zhang G."/>
        </authorList>
    </citation>
    <scope>NUCLEOTIDE SEQUENCE [LARGE SCALE GENOMIC DNA]</scope>
    <source>
        <strain evidence="10">B10K-DU-002-42</strain>
        <tissue evidence="10">Muscle</tissue>
    </source>
</reference>
<dbReference type="Pfam" id="PF13913">
    <property type="entry name" value="zf-C2HC_2"/>
    <property type="match status" value="2"/>
</dbReference>
<dbReference type="OrthoDB" id="10255185at2759"/>
<evidence type="ECO:0000256" key="6">
    <source>
        <dbReference type="PROSITE-ProRule" id="PRU01371"/>
    </source>
</evidence>
<dbReference type="PANTHER" id="PTHR14649">
    <property type="entry name" value="ZINC FINGER C2HC DOMAIN-CONTAINING PROTEIN 1C"/>
    <property type="match status" value="1"/>
</dbReference>
<evidence type="ECO:0000256" key="4">
    <source>
        <dbReference type="ARBA" id="ARBA00022833"/>
    </source>
</evidence>
<dbReference type="PANTHER" id="PTHR14649:SF1">
    <property type="entry name" value="ZINC FINGER C2HC DOMAIN-CONTAINING PROTEIN 1C"/>
    <property type="match status" value="1"/>
</dbReference>
<dbReference type="EMBL" id="VWYP01010977">
    <property type="protein sequence ID" value="NXR75027.1"/>
    <property type="molecule type" value="Genomic_DNA"/>
</dbReference>
<evidence type="ECO:0000256" key="7">
    <source>
        <dbReference type="SAM" id="Coils"/>
    </source>
</evidence>
<evidence type="ECO:0000256" key="2">
    <source>
        <dbReference type="ARBA" id="ARBA00022723"/>
    </source>
</evidence>